<keyword evidence="4" id="KW-0997">Cell inner membrane</keyword>
<dbReference type="Proteomes" id="UP000066376">
    <property type="component" value="Chromosome"/>
</dbReference>
<evidence type="ECO:0000256" key="2">
    <source>
        <dbReference type="ARBA" id="ARBA00022448"/>
    </source>
</evidence>
<reference evidence="12" key="2">
    <citation type="submission" date="2016-02" db="EMBL/GenBank/DDBJ databases">
        <title>The draft genome sequence of the rumen methanogen Methanobrevibacter olleyae YLM1.</title>
        <authorList>
            <consortium name="New Zealand Agricultural Greenhouse Gas Research Centre/Pastoral Greenhouse Gas Research Consortium"/>
            <person name="Kelly W.J."/>
            <person name="Li D."/>
            <person name="Lambie S.C."/>
            <person name="Attwood G.T."/>
            <person name="Altermann E."/>
            <person name="Leahy S.C."/>
        </authorList>
    </citation>
    <scope>NUCLEOTIDE SEQUENCE [LARGE SCALE GENOMIC DNA]</scope>
    <source>
        <strain evidence="12">YLM1</strain>
    </source>
</reference>
<dbReference type="STRING" id="294671.YLM1_0957"/>
<evidence type="ECO:0000256" key="3">
    <source>
        <dbReference type="ARBA" id="ARBA00022475"/>
    </source>
</evidence>
<dbReference type="PATRIC" id="fig|294671.3.peg.1004"/>
<dbReference type="GO" id="GO:0005886">
    <property type="term" value="C:plasma membrane"/>
    <property type="evidence" value="ECO:0007669"/>
    <property type="project" value="UniProtKB-SubCell"/>
</dbReference>
<evidence type="ECO:0000256" key="4">
    <source>
        <dbReference type="ARBA" id="ARBA00022519"/>
    </source>
</evidence>
<feature type="transmembrane region" description="Helical" evidence="8">
    <location>
        <begin position="103"/>
        <end position="131"/>
    </location>
</feature>
<comment type="subcellular location">
    <subcellularLocation>
        <location evidence="1">Cell inner membrane</location>
        <topology evidence="1">Multi-pass membrane protein</topology>
    </subcellularLocation>
</comment>
<sequence length="259" mass="29852">MTLEFLKKGTSENFLLKQLIKKNFTSKYKDSVLGILWSFLNPLITMAILTAIFSTFFARDIENFPVYFMAGRCILDFFNAGTKAAMTSIKSNRGILQKIYVPRYIFALGSVCSEFLNFFMSLIVMIAIMIVTRSPFHTMSVFAIIPIIILFILVIGVGLLLAIVCTKFTDIEYLYKIFTSLLTYACAIFYPMTIVPQPLRGYMELNPIYGIIAQFREFIMFGRFPSNRIMITTFIFSIIIFFIGIFIFKKYQDKITLEL</sequence>
<dbReference type="PROSITE" id="PS51012">
    <property type="entry name" value="ABC_TM2"/>
    <property type="match status" value="1"/>
</dbReference>
<dbReference type="GO" id="GO:0140359">
    <property type="term" value="F:ABC-type transporter activity"/>
    <property type="evidence" value="ECO:0007669"/>
    <property type="project" value="InterPro"/>
</dbReference>
<dbReference type="Proteomes" id="UP000183442">
    <property type="component" value="Unassembled WGS sequence"/>
</dbReference>
<accession>A0A126R0B5</accession>
<dbReference type="GO" id="GO:0015920">
    <property type="term" value="P:lipopolysaccharide transport"/>
    <property type="evidence" value="ECO:0007669"/>
    <property type="project" value="TreeGrafter"/>
</dbReference>
<evidence type="ECO:0000256" key="7">
    <source>
        <dbReference type="ARBA" id="ARBA00023136"/>
    </source>
</evidence>
<keyword evidence="6 8" id="KW-1133">Transmembrane helix</keyword>
<feature type="transmembrane region" description="Helical" evidence="8">
    <location>
        <begin position="32"/>
        <end position="58"/>
    </location>
</feature>
<evidence type="ECO:0000313" key="12">
    <source>
        <dbReference type="Proteomes" id="UP000066376"/>
    </source>
</evidence>
<dbReference type="Pfam" id="PF01061">
    <property type="entry name" value="ABC2_membrane"/>
    <property type="match status" value="1"/>
</dbReference>
<keyword evidence="12" id="KW-1185">Reference proteome</keyword>
<feature type="transmembrane region" description="Helical" evidence="8">
    <location>
        <begin position="143"/>
        <end position="166"/>
    </location>
</feature>
<feature type="transmembrane region" description="Helical" evidence="8">
    <location>
        <begin position="229"/>
        <end position="248"/>
    </location>
</feature>
<dbReference type="PANTHER" id="PTHR30413:SF8">
    <property type="entry name" value="TRANSPORT PERMEASE PROTEIN"/>
    <property type="match status" value="1"/>
</dbReference>
<protein>
    <submittedName>
        <fullName evidence="11">Lipopolysaccharide transport system permease protein</fullName>
    </submittedName>
    <submittedName>
        <fullName evidence="10">Polysaccharide/polyol phosphate ABC transporter permease protein</fullName>
    </submittedName>
</protein>
<evidence type="ECO:0000256" key="5">
    <source>
        <dbReference type="ARBA" id="ARBA00022692"/>
    </source>
</evidence>
<dbReference type="AlphaFoldDB" id="A0A126R0B5"/>
<evidence type="ECO:0000259" key="9">
    <source>
        <dbReference type="PROSITE" id="PS51012"/>
    </source>
</evidence>
<dbReference type="EMBL" id="FOTL01000008">
    <property type="protein sequence ID" value="SFL37491.1"/>
    <property type="molecule type" value="Genomic_DNA"/>
</dbReference>
<dbReference type="InterPro" id="IPR013525">
    <property type="entry name" value="ABC2_TM"/>
</dbReference>
<dbReference type="RefSeq" id="WP_067146821.1">
    <property type="nucleotide sequence ID" value="NZ_CP014265.1"/>
</dbReference>
<keyword evidence="3" id="KW-1003">Cell membrane</keyword>
<dbReference type="GeneID" id="28489256"/>
<dbReference type="InterPro" id="IPR047817">
    <property type="entry name" value="ABC2_TM_bact-type"/>
</dbReference>
<keyword evidence="5 8" id="KW-0812">Transmembrane</keyword>
<evidence type="ECO:0000313" key="11">
    <source>
        <dbReference type="EMBL" id="SFL37491.1"/>
    </source>
</evidence>
<keyword evidence="2" id="KW-0813">Transport</keyword>
<keyword evidence="7 8" id="KW-0472">Membrane</keyword>
<evidence type="ECO:0000256" key="8">
    <source>
        <dbReference type="SAM" id="Phobius"/>
    </source>
</evidence>
<dbReference type="OrthoDB" id="74139at2157"/>
<evidence type="ECO:0000256" key="6">
    <source>
        <dbReference type="ARBA" id="ARBA00022989"/>
    </source>
</evidence>
<proteinExistence type="predicted"/>
<evidence type="ECO:0000313" key="13">
    <source>
        <dbReference type="Proteomes" id="UP000183442"/>
    </source>
</evidence>
<feature type="transmembrane region" description="Helical" evidence="8">
    <location>
        <begin position="173"/>
        <end position="193"/>
    </location>
</feature>
<reference evidence="11" key="3">
    <citation type="submission" date="2016-10" db="EMBL/GenBank/DDBJ databases">
        <authorList>
            <person name="de Groot N.N."/>
        </authorList>
    </citation>
    <scope>NUCLEOTIDE SEQUENCE [LARGE SCALE GENOMIC DNA]</scope>
    <source>
        <strain evidence="11">DSM 16632</strain>
    </source>
</reference>
<organism evidence="10 12">
    <name type="scientific">Methanobrevibacter olleyae</name>
    <dbReference type="NCBI Taxonomy" id="294671"/>
    <lineage>
        <taxon>Archaea</taxon>
        <taxon>Methanobacteriati</taxon>
        <taxon>Methanobacteriota</taxon>
        <taxon>Methanomada group</taxon>
        <taxon>Methanobacteria</taxon>
        <taxon>Methanobacteriales</taxon>
        <taxon>Methanobacteriaceae</taxon>
        <taxon>Methanobrevibacter</taxon>
    </lineage>
</organism>
<dbReference type="EMBL" id="CP014265">
    <property type="protein sequence ID" value="AMK15514.1"/>
    <property type="molecule type" value="Genomic_DNA"/>
</dbReference>
<feature type="domain" description="ABC transmembrane type-2" evidence="9">
    <location>
        <begin position="33"/>
        <end position="251"/>
    </location>
</feature>
<evidence type="ECO:0000313" key="10">
    <source>
        <dbReference type="EMBL" id="AMK15514.1"/>
    </source>
</evidence>
<gene>
    <name evidence="11" type="ORF">SAMN02910297_00718</name>
    <name evidence="10" type="ORF">YLM1_0957</name>
</gene>
<dbReference type="KEGG" id="mol:YLM1_0957"/>
<name>A0A126R0B5_METOL</name>
<dbReference type="PANTHER" id="PTHR30413">
    <property type="entry name" value="INNER MEMBRANE TRANSPORT PERMEASE"/>
    <property type="match status" value="1"/>
</dbReference>
<reference evidence="10 12" key="1">
    <citation type="journal article" date="2016" name="Genome Announc.">
        <title>Draft Genome Sequence of the Rumen Methanogen Methanobrevibacter olleyae YLM1.</title>
        <authorList>
            <person name="Kelly W.J."/>
            <person name="Li D."/>
            <person name="Lambie S.C."/>
            <person name="Cox F."/>
            <person name="Attwood G.T."/>
            <person name="Altermann E."/>
            <person name="Leahy S.C."/>
        </authorList>
    </citation>
    <scope>NUCLEOTIDE SEQUENCE [LARGE SCALE GENOMIC DNA]</scope>
    <source>
        <strain evidence="10 12">YLM1</strain>
    </source>
</reference>
<evidence type="ECO:0000256" key="1">
    <source>
        <dbReference type="ARBA" id="ARBA00004429"/>
    </source>
</evidence>
<reference evidence="13" key="4">
    <citation type="submission" date="2016-10" db="EMBL/GenBank/DDBJ databases">
        <authorList>
            <person name="Varghese N."/>
        </authorList>
    </citation>
    <scope>NUCLEOTIDE SEQUENCE [LARGE SCALE GENOMIC DNA]</scope>
    <source>
        <strain evidence="13">DSM 16632</strain>
    </source>
</reference>